<evidence type="ECO:0000313" key="2">
    <source>
        <dbReference type="Proteomes" id="UP000027222"/>
    </source>
</evidence>
<accession>A0A067SPG3</accession>
<gene>
    <name evidence="1" type="ORF">GALMADRAFT_916151</name>
</gene>
<keyword evidence="2" id="KW-1185">Reference proteome</keyword>
<dbReference type="HOGENOM" id="CLU_1713400_0_0_1"/>
<proteinExistence type="predicted"/>
<dbReference type="EMBL" id="KL142401">
    <property type="protein sequence ID" value="KDR69569.1"/>
    <property type="molecule type" value="Genomic_DNA"/>
</dbReference>
<organism evidence="1 2">
    <name type="scientific">Galerina marginata (strain CBS 339.88)</name>
    <dbReference type="NCBI Taxonomy" id="685588"/>
    <lineage>
        <taxon>Eukaryota</taxon>
        <taxon>Fungi</taxon>
        <taxon>Dikarya</taxon>
        <taxon>Basidiomycota</taxon>
        <taxon>Agaricomycotina</taxon>
        <taxon>Agaricomycetes</taxon>
        <taxon>Agaricomycetidae</taxon>
        <taxon>Agaricales</taxon>
        <taxon>Agaricineae</taxon>
        <taxon>Strophariaceae</taxon>
        <taxon>Galerina</taxon>
    </lineage>
</organism>
<evidence type="ECO:0000313" key="1">
    <source>
        <dbReference type="EMBL" id="KDR69569.1"/>
    </source>
</evidence>
<reference evidence="2" key="1">
    <citation type="journal article" date="2014" name="Proc. Natl. Acad. Sci. U.S.A.">
        <title>Extensive sampling of basidiomycete genomes demonstrates inadequacy of the white-rot/brown-rot paradigm for wood decay fungi.</title>
        <authorList>
            <person name="Riley R."/>
            <person name="Salamov A.A."/>
            <person name="Brown D.W."/>
            <person name="Nagy L.G."/>
            <person name="Floudas D."/>
            <person name="Held B.W."/>
            <person name="Levasseur A."/>
            <person name="Lombard V."/>
            <person name="Morin E."/>
            <person name="Otillar R."/>
            <person name="Lindquist E.A."/>
            <person name="Sun H."/>
            <person name="LaButti K.M."/>
            <person name="Schmutz J."/>
            <person name="Jabbour D."/>
            <person name="Luo H."/>
            <person name="Baker S.E."/>
            <person name="Pisabarro A.G."/>
            <person name="Walton J.D."/>
            <person name="Blanchette R.A."/>
            <person name="Henrissat B."/>
            <person name="Martin F."/>
            <person name="Cullen D."/>
            <person name="Hibbett D.S."/>
            <person name="Grigoriev I.V."/>
        </authorList>
    </citation>
    <scope>NUCLEOTIDE SEQUENCE [LARGE SCALE GENOMIC DNA]</scope>
    <source>
        <strain evidence="2">CBS 339.88</strain>
    </source>
</reference>
<sequence>MKKISISHVGSFIRRFEVVHDCVIFECMLVTWSTSSLHVHVHVHVHLEHQQPRRQKSGHQNRHQQHFPYRHPHQLLQIPRHPTPCHCRRSLSHRSNPTTLGDLRIIGMQLVSWVMRCRRWSGLNVEEQDFDDEFLFVFVAVARVSANSGCRRH</sequence>
<dbReference type="AlphaFoldDB" id="A0A067SPG3"/>
<name>A0A067SPG3_GALM3</name>
<protein>
    <submittedName>
        <fullName evidence="1">Uncharacterized protein</fullName>
    </submittedName>
</protein>
<dbReference type="Proteomes" id="UP000027222">
    <property type="component" value="Unassembled WGS sequence"/>
</dbReference>